<evidence type="ECO:0000313" key="1">
    <source>
        <dbReference type="EMBL" id="GAT24627.1"/>
    </source>
</evidence>
<dbReference type="Proteomes" id="UP000075230">
    <property type="component" value="Unassembled WGS sequence"/>
</dbReference>
<gene>
    <name evidence="1" type="ORF">RIB2604_01804570</name>
</gene>
<accession>A0A146FFJ0</accession>
<name>A0A146FFJ0_ASPKA</name>
<comment type="caution">
    <text evidence="1">The sequence shown here is derived from an EMBL/GenBank/DDBJ whole genome shotgun (WGS) entry which is preliminary data.</text>
</comment>
<dbReference type="AlphaFoldDB" id="A0A146FFJ0"/>
<reference evidence="1 2" key="1">
    <citation type="journal article" date="2016" name="DNA Res.">
        <title>Genome sequence of Aspergillus luchuensis NBRC 4314.</title>
        <authorList>
            <person name="Yamada O."/>
            <person name="Machida M."/>
            <person name="Hosoyama A."/>
            <person name="Goto M."/>
            <person name="Takahashi T."/>
            <person name="Futagami T."/>
            <person name="Yamagata Y."/>
            <person name="Takeuchi M."/>
            <person name="Kobayashi T."/>
            <person name="Koike H."/>
            <person name="Abe K."/>
            <person name="Asai K."/>
            <person name="Arita M."/>
            <person name="Fujita N."/>
            <person name="Fukuda K."/>
            <person name="Higa K."/>
            <person name="Horikawa H."/>
            <person name="Ishikawa T."/>
            <person name="Jinno K."/>
            <person name="Kato Y."/>
            <person name="Kirimura K."/>
            <person name="Mizutani O."/>
            <person name="Nakasone K."/>
            <person name="Sano M."/>
            <person name="Shiraishi Y."/>
            <person name="Tsukahara M."/>
            <person name="Gomi K."/>
        </authorList>
    </citation>
    <scope>NUCLEOTIDE SEQUENCE [LARGE SCALE GENOMIC DNA]</scope>
    <source>
        <strain evidence="1 2">RIB 2604</strain>
    </source>
</reference>
<sequence>MGKQFAIQAAGQGQSAMKPKSLGAWTGDVWLHHIAVNNEATLTAFLTSLPLRTRFKQEDCSTPQEASAKAYSLTTIAGPLWL</sequence>
<dbReference type="EMBL" id="BCWF01000018">
    <property type="protein sequence ID" value="GAT24627.1"/>
    <property type="molecule type" value="Genomic_DNA"/>
</dbReference>
<organism evidence="1 2">
    <name type="scientific">Aspergillus kawachii</name>
    <name type="common">White koji mold</name>
    <name type="synonym">Aspergillus awamori var. kawachi</name>
    <dbReference type="NCBI Taxonomy" id="1069201"/>
    <lineage>
        <taxon>Eukaryota</taxon>
        <taxon>Fungi</taxon>
        <taxon>Dikarya</taxon>
        <taxon>Ascomycota</taxon>
        <taxon>Pezizomycotina</taxon>
        <taxon>Eurotiomycetes</taxon>
        <taxon>Eurotiomycetidae</taxon>
        <taxon>Eurotiales</taxon>
        <taxon>Aspergillaceae</taxon>
        <taxon>Aspergillus</taxon>
        <taxon>Aspergillus subgen. Circumdati</taxon>
    </lineage>
</organism>
<evidence type="ECO:0000313" key="2">
    <source>
        <dbReference type="Proteomes" id="UP000075230"/>
    </source>
</evidence>
<proteinExistence type="predicted"/>
<protein>
    <submittedName>
        <fullName evidence="1">Vacuolar protein sorting-associated protein Vps13</fullName>
    </submittedName>
</protein>
<reference evidence="2" key="2">
    <citation type="submission" date="2016-02" db="EMBL/GenBank/DDBJ databases">
        <title>Genome sequencing of Aspergillus luchuensis NBRC 4314.</title>
        <authorList>
            <person name="Yamada O."/>
        </authorList>
    </citation>
    <scope>NUCLEOTIDE SEQUENCE [LARGE SCALE GENOMIC DNA]</scope>
    <source>
        <strain evidence="2">RIB 2604</strain>
    </source>
</reference>